<proteinExistence type="predicted"/>
<comment type="caution">
    <text evidence="2">The sequence shown here is derived from an EMBL/GenBank/DDBJ whole genome shotgun (WGS) entry which is preliminary data.</text>
</comment>
<reference evidence="2 3" key="1">
    <citation type="submission" date="2023-07" db="EMBL/GenBank/DDBJ databases">
        <title>Comparative genomics of wheat-associated soil bacteria to identify genetic determinants of phenazine resistance.</title>
        <authorList>
            <person name="Mouncey N."/>
        </authorList>
    </citation>
    <scope>NUCLEOTIDE SEQUENCE [LARGE SCALE GENOMIC DNA]</scope>
    <source>
        <strain evidence="2 3">W2I16</strain>
    </source>
</reference>
<sequence>MHGGSLETLWASPGEYWRESVDPWQNRHFCAPLPHAYGHPVTKFLLAVHVLAAIIAVGPVTVAASMFPPSARKALAAPDDPRALETVRLLHRICRVYAAIGIAVPVFGIATASSMGVMGDAWLIVSMALTVAAAIVLVVLVLPRQETVLEGAASGADRATTVQLAMFTGVFNLLWATVTILMIVRPGSTTGA</sequence>
<dbReference type="Proteomes" id="UP001223072">
    <property type="component" value="Unassembled WGS sequence"/>
</dbReference>
<dbReference type="EMBL" id="JAUSZS010000002">
    <property type="protein sequence ID" value="MDQ0930509.1"/>
    <property type="molecule type" value="Genomic_DNA"/>
</dbReference>
<gene>
    <name evidence="2" type="ORF">QFZ49_000416</name>
</gene>
<feature type="transmembrane region" description="Helical" evidence="1">
    <location>
        <begin position="96"/>
        <end position="115"/>
    </location>
</feature>
<name>A0ABU0REX3_9ACTN</name>
<feature type="transmembrane region" description="Helical" evidence="1">
    <location>
        <begin position="121"/>
        <end position="143"/>
    </location>
</feature>
<keyword evidence="1" id="KW-0812">Transmembrane</keyword>
<feature type="transmembrane region" description="Helical" evidence="1">
    <location>
        <begin position="44"/>
        <end position="67"/>
    </location>
</feature>
<evidence type="ECO:0000313" key="3">
    <source>
        <dbReference type="Proteomes" id="UP001223072"/>
    </source>
</evidence>
<feature type="transmembrane region" description="Helical" evidence="1">
    <location>
        <begin position="164"/>
        <end position="184"/>
    </location>
</feature>
<keyword evidence="3" id="KW-1185">Reference proteome</keyword>
<accession>A0ABU0REX3</accession>
<evidence type="ECO:0000313" key="2">
    <source>
        <dbReference type="EMBL" id="MDQ0930509.1"/>
    </source>
</evidence>
<keyword evidence="1" id="KW-0472">Membrane</keyword>
<organism evidence="2 3">
    <name type="scientific">Streptomyces turgidiscabies</name>
    <dbReference type="NCBI Taxonomy" id="85558"/>
    <lineage>
        <taxon>Bacteria</taxon>
        <taxon>Bacillati</taxon>
        <taxon>Actinomycetota</taxon>
        <taxon>Actinomycetes</taxon>
        <taxon>Kitasatosporales</taxon>
        <taxon>Streptomycetaceae</taxon>
        <taxon>Streptomyces</taxon>
    </lineage>
</organism>
<protein>
    <submittedName>
        <fullName evidence="2">Membrane protein</fullName>
    </submittedName>
</protein>
<evidence type="ECO:0000256" key="1">
    <source>
        <dbReference type="SAM" id="Phobius"/>
    </source>
</evidence>
<keyword evidence="1" id="KW-1133">Transmembrane helix</keyword>